<feature type="transmembrane region" description="Helical" evidence="1">
    <location>
        <begin position="86"/>
        <end position="107"/>
    </location>
</feature>
<dbReference type="PANTHER" id="PTHR30576">
    <property type="entry name" value="COLANIC BIOSYNTHESIS UDP-GLUCOSE LIPID CARRIER TRANSFERASE"/>
    <property type="match status" value="1"/>
</dbReference>
<dbReference type="Proteomes" id="UP000196084">
    <property type="component" value="Unassembled WGS sequence"/>
</dbReference>
<accession>A0A202E4N1</accession>
<feature type="transmembrane region" description="Helical" evidence="1">
    <location>
        <begin position="7"/>
        <end position="26"/>
    </location>
</feature>
<keyword evidence="1" id="KW-0812">Transmembrane</keyword>
<name>A0A202E4N1_9EURY</name>
<feature type="transmembrane region" description="Helical" evidence="1">
    <location>
        <begin position="55"/>
        <end position="74"/>
    </location>
</feature>
<keyword evidence="1" id="KW-1133">Transmembrane helix</keyword>
<keyword evidence="3" id="KW-0808">Transferase</keyword>
<sequence>MLTGWKYRLVSVVGVIVVTAGAVAVANHPFPQRLFTTHVPVFNRLEVTVLSGSEFYWALILSIGAVMGCLAPLYRPHPRRVLDTVFFAQKRVLVAGSVLATLGYFNYTYRLPRATLVMTFGILSVAVPAWFVWIRRRPGNGAARTLVVGDDLDQIDRIAPLLSVPVHGYLCPSVVGTRTDLESVRPAPDGGIEQTDADRLAANGYGNVDGLARLGGLSRLENVLLEHDVDTVVLAFRHADRAEFFGALDACHEYGVDVKVHRDYADSVLVSEGDVDEFVDVDLEPWDPLDHLGKRLFDIVFATVGLLVFAPLMIVISAAIKLDSPGPVLYDQDRTAGFGETFPVYKFRTMIPEGESVTPAADAENDRITRVGRLLRRTHLDELPQLWSILIGEMSVVGPRAAWTEEEVLLEADAPSWRKRWFVKPGLTGLAQVNGAKSTNPNEKLRYDLEYIRRQSFWFDVKIVIRQLWTVLTDLWAAVLRRRS</sequence>
<dbReference type="InterPro" id="IPR003362">
    <property type="entry name" value="Bact_transf"/>
</dbReference>
<evidence type="ECO:0000313" key="3">
    <source>
        <dbReference type="EMBL" id="OVE83148.1"/>
    </source>
</evidence>
<evidence type="ECO:0000313" key="4">
    <source>
        <dbReference type="Proteomes" id="UP000196084"/>
    </source>
</evidence>
<evidence type="ECO:0000256" key="1">
    <source>
        <dbReference type="SAM" id="Phobius"/>
    </source>
</evidence>
<keyword evidence="4" id="KW-1185">Reference proteome</keyword>
<organism evidence="3 4">
    <name type="scientific">Natronolimnobius baerhuensis</name>
    <dbReference type="NCBI Taxonomy" id="253108"/>
    <lineage>
        <taxon>Archaea</taxon>
        <taxon>Methanobacteriati</taxon>
        <taxon>Methanobacteriota</taxon>
        <taxon>Stenosarchaea group</taxon>
        <taxon>Halobacteria</taxon>
        <taxon>Halobacteriales</taxon>
        <taxon>Natrialbaceae</taxon>
        <taxon>Natronolimnobius</taxon>
    </lineage>
</organism>
<evidence type="ECO:0000259" key="2">
    <source>
        <dbReference type="Pfam" id="PF02397"/>
    </source>
</evidence>
<dbReference type="PANTHER" id="PTHR30576:SF0">
    <property type="entry name" value="UNDECAPRENYL-PHOSPHATE N-ACETYLGALACTOSAMINYL 1-PHOSPHATE TRANSFERASE-RELATED"/>
    <property type="match status" value="1"/>
</dbReference>
<reference evidence="3 4" key="1">
    <citation type="submission" date="2017-02" db="EMBL/GenBank/DDBJ databases">
        <title>Natronthermophilus aegyptiacus gen. nov.,sp. nov., an aerobic, extremely halophilic alkalithermophilic archaeon isolated from the athalassohaline Wadi An Natrun, Egypt.</title>
        <authorList>
            <person name="Zhao B."/>
        </authorList>
    </citation>
    <scope>NUCLEOTIDE SEQUENCE [LARGE SCALE GENOMIC DNA]</scope>
    <source>
        <strain evidence="3 4">CGMCC 1.3597</strain>
    </source>
</reference>
<dbReference type="RefSeq" id="WP_087715500.1">
    <property type="nucleotide sequence ID" value="NZ_MWPH01000004.1"/>
</dbReference>
<protein>
    <submittedName>
        <fullName evidence="3">Exopolysaccharide biosynthesis polyprenyl glycosylphosphotransferase</fullName>
    </submittedName>
</protein>
<dbReference type="Pfam" id="PF02397">
    <property type="entry name" value="Bac_transf"/>
    <property type="match status" value="1"/>
</dbReference>
<comment type="caution">
    <text evidence="3">The sequence shown here is derived from an EMBL/GenBank/DDBJ whole genome shotgun (WGS) entry which is preliminary data.</text>
</comment>
<dbReference type="AlphaFoldDB" id="A0A202E4N1"/>
<dbReference type="EMBL" id="MWPH01000004">
    <property type="protein sequence ID" value="OVE83148.1"/>
    <property type="molecule type" value="Genomic_DNA"/>
</dbReference>
<feature type="domain" description="Bacterial sugar transferase" evidence="2">
    <location>
        <begin position="294"/>
        <end position="472"/>
    </location>
</feature>
<dbReference type="OrthoDB" id="340745at2157"/>
<dbReference type="GO" id="GO:0016780">
    <property type="term" value="F:phosphotransferase activity, for other substituted phosphate groups"/>
    <property type="evidence" value="ECO:0007669"/>
    <property type="project" value="TreeGrafter"/>
</dbReference>
<gene>
    <name evidence="3" type="ORF">B2G88_17205</name>
</gene>
<keyword evidence="1" id="KW-0472">Membrane</keyword>
<feature type="transmembrane region" description="Helical" evidence="1">
    <location>
        <begin position="113"/>
        <end position="134"/>
    </location>
</feature>
<feature type="transmembrane region" description="Helical" evidence="1">
    <location>
        <begin position="299"/>
        <end position="320"/>
    </location>
</feature>
<proteinExistence type="predicted"/>